<dbReference type="InterPro" id="IPR001220">
    <property type="entry name" value="Legume_lectin_dom"/>
</dbReference>
<dbReference type="Gene3D" id="3.30.200.20">
    <property type="entry name" value="Phosphorylase Kinase, domain 1"/>
    <property type="match status" value="1"/>
</dbReference>
<dbReference type="SUPFAM" id="SSF49899">
    <property type="entry name" value="Concanavalin A-like lectins/glucanases"/>
    <property type="match status" value="1"/>
</dbReference>
<evidence type="ECO:0000256" key="18">
    <source>
        <dbReference type="SAM" id="SignalP"/>
    </source>
</evidence>
<keyword evidence="10" id="KW-0418">Kinase</keyword>
<dbReference type="GO" id="GO:0030246">
    <property type="term" value="F:carbohydrate binding"/>
    <property type="evidence" value="ECO:0007669"/>
    <property type="project" value="UniProtKB-KW"/>
</dbReference>
<comment type="similarity">
    <text evidence="2">In the N-terminal section; belongs to the leguminous lectin family.</text>
</comment>
<dbReference type="InterPro" id="IPR011009">
    <property type="entry name" value="Kinase-like_dom_sf"/>
</dbReference>
<evidence type="ECO:0000256" key="16">
    <source>
        <dbReference type="PROSITE-ProRule" id="PRU10141"/>
    </source>
</evidence>
<evidence type="ECO:0000256" key="2">
    <source>
        <dbReference type="ARBA" id="ARBA00008536"/>
    </source>
</evidence>
<keyword evidence="8" id="KW-0430">Lectin</keyword>
<dbReference type="CDD" id="cd14066">
    <property type="entry name" value="STKc_IRAK"/>
    <property type="match status" value="1"/>
</dbReference>
<evidence type="ECO:0000256" key="5">
    <source>
        <dbReference type="ARBA" id="ARBA00022679"/>
    </source>
</evidence>
<comment type="subcellular location">
    <subcellularLocation>
        <location evidence="1">Cell membrane</location>
        <topology evidence="1">Single-pass type I membrane protein</topology>
    </subcellularLocation>
</comment>
<feature type="domain" description="Protein kinase" evidence="19">
    <location>
        <begin position="366"/>
        <end position="651"/>
    </location>
</feature>
<keyword evidence="21" id="KW-1185">Reference proteome</keyword>
<dbReference type="GO" id="GO:0004672">
    <property type="term" value="F:protein kinase activity"/>
    <property type="evidence" value="ECO:0007669"/>
    <property type="project" value="InterPro"/>
</dbReference>
<dbReference type="PANTHER" id="PTHR27007">
    <property type="match status" value="1"/>
</dbReference>
<keyword evidence="9 16" id="KW-0547">Nucleotide-binding</keyword>
<dbReference type="AlphaFoldDB" id="A0A8T2VDT0"/>
<comment type="caution">
    <text evidence="20">The sequence shown here is derived from an EMBL/GenBank/DDBJ whole genome shotgun (WGS) entry which is preliminary data.</text>
</comment>
<keyword evidence="4" id="KW-1003">Cell membrane</keyword>
<organism evidence="20 21">
    <name type="scientific">Ceratopteris richardii</name>
    <name type="common">Triangle waterfern</name>
    <dbReference type="NCBI Taxonomy" id="49495"/>
    <lineage>
        <taxon>Eukaryota</taxon>
        <taxon>Viridiplantae</taxon>
        <taxon>Streptophyta</taxon>
        <taxon>Embryophyta</taxon>
        <taxon>Tracheophyta</taxon>
        <taxon>Polypodiopsida</taxon>
        <taxon>Polypodiidae</taxon>
        <taxon>Polypodiales</taxon>
        <taxon>Pteridineae</taxon>
        <taxon>Pteridaceae</taxon>
        <taxon>Parkerioideae</taxon>
        <taxon>Ceratopteris</taxon>
    </lineage>
</organism>
<keyword evidence="11 16" id="KW-0067">ATP-binding</keyword>
<feature type="transmembrane region" description="Helical" evidence="17">
    <location>
        <begin position="302"/>
        <end position="324"/>
    </location>
</feature>
<feature type="signal peptide" evidence="18">
    <location>
        <begin position="1"/>
        <end position="21"/>
    </location>
</feature>
<dbReference type="Pfam" id="PF00069">
    <property type="entry name" value="Pkinase"/>
    <property type="match status" value="1"/>
</dbReference>
<feature type="chain" id="PRO_5035860448" description="Protein kinase domain-containing protein" evidence="18">
    <location>
        <begin position="22"/>
        <end position="708"/>
    </location>
</feature>
<dbReference type="InterPro" id="IPR017441">
    <property type="entry name" value="Protein_kinase_ATP_BS"/>
</dbReference>
<evidence type="ECO:0000256" key="9">
    <source>
        <dbReference type="ARBA" id="ARBA00022741"/>
    </source>
</evidence>
<evidence type="ECO:0000259" key="19">
    <source>
        <dbReference type="PROSITE" id="PS50011"/>
    </source>
</evidence>
<evidence type="ECO:0000256" key="14">
    <source>
        <dbReference type="ARBA" id="ARBA00023170"/>
    </source>
</evidence>
<dbReference type="PROSITE" id="PS00107">
    <property type="entry name" value="PROTEIN_KINASE_ATP"/>
    <property type="match status" value="1"/>
</dbReference>
<keyword evidence="13 17" id="KW-0472">Membrane</keyword>
<keyword evidence="7 18" id="KW-0732">Signal</keyword>
<dbReference type="SUPFAM" id="SSF56112">
    <property type="entry name" value="Protein kinase-like (PK-like)"/>
    <property type="match status" value="1"/>
</dbReference>
<dbReference type="OrthoDB" id="694346at2759"/>
<accession>A0A8T2VDT0</accession>
<dbReference type="GO" id="GO:0002229">
    <property type="term" value="P:defense response to oomycetes"/>
    <property type="evidence" value="ECO:0007669"/>
    <property type="project" value="UniProtKB-ARBA"/>
</dbReference>
<protein>
    <recommendedName>
        <fullName evidence="19">Protein kinase domain-containing protein</fullName>
    </recommendedName>
</protein>
<evidence type="ECO:0000256" key="1">
    <source>
        <dbReference type="ARBA" id="ARBA00004251"/>
    </source>
</evidence>
<feature type="binding site" evidence="16">
    <location>
        <position position="394"/>
    </location>
    <ligand>
        <name>ATP</name>
        <dbReference type="ChEBI" id="CHEBI:30616"/>
    </ligand>
</feature>
<dbReference type="InterPro" id="IPR008271">
    <property type="entry name" value="Ser/Thr_kinase_AS"/>
</dbReference>
<dbReference type="PROSITE" id="PS50011">
    <property type="entry name" value="PROTEIN_KINASE_DOM"/>
    <property type="match status" value="1"/>
</dbReference>
<keyword evidence="15" id="KW-0325">Glycoprotein</keyword>
<evidence type="ECO:0000256" key="12">
    <source>
        <dbReference type="ARBA" id="ARBA00022989"/>
    </source>
</evidence>
<dbReference type="EMBL" id="CM035407">
    <property type="protein sequence ID" value="KAH7444154.1"/>
    <property type="molecule type" value="Genomic_DNA"/>
</dbReference>
<proteinExistence type="inferred from homology"/>
<reference evidence="20" key="1">
    <citation type="submission" date="2021-08" db="EMBL/GenBank/DDBJ databases">
        <title>WGS assembly of Ceratopteris richardii.</title>
        <authorList>
            <person name="Marchant D.B."/>
            <person name="Chen G."/>
            <person name="Jenkins J."/>
            <person name="Shu S."/>
            <person name="Leebens-Mack J."/>
            <person name="Grimwood J."/>
            <person name="Schmutz J."/>
            <person name="Soltis P."/>
            <person name="Soltis D."/>
            <person name="Chen Z.-H."/>
        </authorList>
    </citation>
    <scope>NUCLEOTIDE SEQUENCE</scope>
    <source>
        <strain evidence="20">Whitten #5841</strain>
        <tissue evidence="20">Leaf</tissue>
    </source>
</reference>
<evidence type="ECO:0000256" key="17">
    <source>
        <dbReference type="SAM" id="Phobius"/>
    </source>
</evidence>
<sequence length="708" mass="79121">MSIYDILIFFLGILFLVGVAATPSPPASPCSAANASMSFTLRPLDLQNCFSLQSLVTPSRYPYVTADGEVFLTRDPADSAQQTNLYNVGRISYIGPLELRDQNGLVRSFSTFFVFNITTFTKYNESGDGIAFVVTTDRAPPENSTGRFLGLMPEKASDRHEQFMAVEFDTFQNLQPEILDPSASHIGIDISSLSSVKPYLNTSDPSHPLYLYNNYTISAWVSYDSSTHLIQVWATNRTYLQRPRDPILSVSRNLSQLFENFSDIYVGITAASGNNSQATILYSWNFTVGEFQIHHSSPRLPLLWSILLAAISAIVLFTAAIFAVRMIVRRRRRALIEQESISAIRVVSRFVQRYRYSELMHATHNFSDNRKIGKGAYSIVYKGTLRDGTILAIKRMRKGLVEADVIAREVQIISRIKHRNLLELEGWCYERGEALLVYQYMERGSLDRYLHGDRSATDSQELHGEIRYKIITGVAAALEYLHFGLTECVLHRDVKAANVLLTDTMEAKLGDFGLARLINRDEMVTITTAGTPGYVAPEIVHAGRVTEKADVYSFGVLAMEIACGRRAIDPSNMICSRLSDWVWLHHQRGSITEALDPAILHPPSGPALRGDRDVSELQELEKWQCVLHLGLLCCQEDSDARPDMSQVHQALRSQTVLPPPSSWALYSIRSSGTATRSDATFAPCSESSSLLSLSYSSLHVRQLPSFRA</sequence>
<keyword evidence="5" id="KW-0808">Transferase</keyword>
<dbReference type="Gene3D" id="2.60.120.200">
    <property type="match status" value="1"/>
</dbReference>
<evidence type="ECO:0000256" key="3">
    <source>
        <dbReference type="ARBA" id="ARBA00010217"/>
    </source>
</evidence>
<evidence type="ECO:0000313" key="21">
    <source>
        <dbReference type="Proteomes" id="UP000825935"/>
    </source>
</evidence>
<dbReference type="SMART" id="SM00220">
    <property type="entry name" value="S_TKc"/>
    <property type="match status" value="1"/>
</dbReference>
<dbReference type="CDD" id="cd06899">
    <property type="entry name" value="lectin_legume_LecRK_Arcelin_ConA"/>
    <property type="match status" value="1"/>
</dbReference>
<evidence type="ECO:0000256" key="15">
    <source>
        <dbReference type="ARBA" id="ARBA00023180"/>
    </source>
</evidence>
<keyword evidence="12 17" id="KW-1133">Transmembrane helix</keyword>
<dbReference type="InterPro" id="IPR000719">
    <property type="entry name" value="Prot_kinase_dom"/>
</dbReference>
<evidence type="ECO:0000256" key="7">
    <source>
        <dbReference type="ARBA" id="ARBA00022729"/>
    </source>
</evidence>
<keyword evidence="6 17" id="KW-0812">Transmembrane</keyword>
<evidence type="ECO:0000256" key="4">
    <source>
        <dbReference type="ARBA" id="ARBA00022475"/>
    </source>
</evidence>
<evidence type="ECO:0000256" key="11">
    <source>
        <dbReference type="ARBA" id="ARBA00022840"/>
    </source>
</evidence>
<name>A0A8T2VDT0_CERRI</name>
<evidence type="ECO:0000256" key="10">
    <source>
        <dbReference type="ARBA" id="ARBA00022777"/>
    </source>
</evidence>
<evidence type="ECO:0000256" key="8">
    <source>
        <dbReference type="ARBA" id="ARBA00022734"/>
    </source>
</evidence>
<dbReference type="Proteomes" id="UP000825935">
    <property type="component" value="Chromosome 2"/>
</dbReference>
<dbReference type="Pfam" id="PF00139">
    <property type="entry name" value="Lectin_legB"/>
    <property type="match status" value="1"/>
</dbReference>
<keyword evidence="14" id="KW-0675">Receptor</keyword>
<dbReference type="FunFam" id="1.10.510.10:FF:000240">
    <property type="entry name" value="Lectin-domain containing receptor kinase A4.3"/>
    <property type="match status" value="1"/>
</dbReference>
<dbReference type="PROSITE" id="PS00108">
    <property type="entry name" value="PROTEIN_KINASE_ST"/>
    <property type="match status" value="1"/>
</dbReference>
<dbReference type="GO" id="GO:0005524">
    <property type="term" value="F:ATP binding"/>
    <property type="evidence" value="ECO:0007669"/>
    <property type="project" value="UniProtKB-UniRule"/>
</dbReference>
<dbReference type="Gene3D" id="1.10.510.10">
    <property type="entry name" value="Transferase(Phosphotransferase) domain 1"/>
    <property type="match status" value="1"/>
</dbReference>
<evidence type="ECO:0000256" key="6">
    <source>
        <dbReference type="ARBA" id="ARBA00022692"/>
    </source>
</evidence>
<comment type="similarity">
    <text evidence="3">In the C-terminal section; belongs to the protein kinase superfamily. Ser/Thr protein kinase family.</text>
</comment>
<dbReference type="InterPro" id="IPR050528">
    <property type="entry name" value="L-type_Lectin-RKs"/>
</dbReference>
<evidence type="ECO:0000313" key="20">
    <source>
        <dbReference type="EMBL" id="KAH7444154.1"/>
    </source>
</evidence>
<gene>
    <name evidence="20" type="ORF">KP509_02G067400</name>
</gene>
<evidence type="ECO:0000256" key="13">
    <source>
        <dbReference type="ARBA" id="ARBA00023136"/>
    </source>
</evidence>
<dbReference type="GO" id="GO:0005886">
    <property type="term" value="C:plasma membrane"/>
    <property type="evidence" value="ECO:0007669"/>
    <property type="project" value="UniProtKB-SubCell"/>
</dbReference>
<dbReference type="InterPro" id="IPR013320">
    <property type="entry name" value="ConA-like_dom_sf"/>
</dbReference>